<keyword evidence="6" id="KW-0812">Transmembrane</keyword>
<keyword evidence="3" id="KW-0378">Hydrolase</keyword>
<proteinExistence type="inferred from homology"/>
<dbReference type="SUPFAM" id="SSF50494">
    <property type="entry name" value="Trypsin-like serine proteases"/>
    <property type="match status" value="1"/>
</dbReference>
<dbReference type="InterPro" id="IPR043504">
    <property type="entry name" value="Peptidase_S1_PA_chymotrypsin"/>
</dbReference>
<evidence type="ECO:0000313" key="9">
    <source>
        <dbReference type="Proteomes" id="UP000219252"/>
    </source>
</evidence>
<dbReference type="InterPro" id="IPR009003">
    <property type="entry name" value="Peptidase_S1_PA"/>
</dbReference>
<feature type="transmembrane region" description="Helical" evidence="6">
    <location>
        <begin position="74"/>
        <end position="95"/>
    </location>
</feature>
<evidence type="ECO:0000313" key="8">
    <source>
        <dbReference type="EMBL" id="SOC39348.1"/>
    </source>
</evidence>
<dbReference type="SMART" id="SM00228">
    <property type="entry name" value="PDZ"/>
    <property type="match status" value="1"/>
</dbReference>
<feature type="domain" description="PDZ" evidence="7">
    <location>
        <begin position="339"/>
        <end position="412"/>
    </location>
</feature>
<dbReference type="PROSITE" id="PS50106">
    <property type="entry name" value="PDZ"/>
    <property type="match status" value="1"/>
</dbReference>
<protein>
    <submittedName>
        <fullName evidence="8">Serine protease Do</fullName>
    </submittedName>
</protein>
<keyword evidence="9" id="KW-1185">Reference proteome</keyword>
<evidence type="ECO:0000256" key="2">
    <source>
        <dbReference type="ARBA" id="ARBA00022670"/>
    </source>
</evidence>
<keyword evidence="2 8" id="KW-0645">Protease</keyword>
<dbReference type="PRINTS" id="PR00834">
    <property type="entry name" value="PROTEASES2C"/>
</dbReference>
<feature type="region of interest" description="Disordered" evidence="5">
    <location>
        <begin position="1"/>
        <end position="72"/>
    </location>
</feature>
<evidence type="ECO:0000256" key="1">
    <source>
        <dbReference type="ARBA" id="ARBA00010541"/>
    </source>
</evidence>
<sequence>MDMSYNNENENKNNNERDFSNDQFNQNNSFNSTNSYSSNIQYSSSPELSPLQERLRREEEESKRRENRKGTKKGGYFISGLAGVIVGALIMWLLLPSMVGQLPNGSSNANNEPITPIEQTATEVTTDITSAVEKVSDAVVGITNIQEITDFWNQRSMEREAGSGSGVIYKVDGDKAFIITNYHVVEKAKQLEVTLADGMKEEATLVGSDIWTDLAVVSISSENVDTVAEFGDSDVLKQGETVIAIGNPLGLDFYGSVTTGVVSGKDRAVPVDLNADGVQDWETEVLQTDAAINPGNSGGALINIAGDLIGINSMKIAESTVEGLGFAIPINSVIPIIQELEVNGEVRRPTMGIGLLDLTEVPAFYQQQTLKLPEEVTTGVVVSEVVKGSPADKAGVQQYDVIVEMDGEKIENSIDLRQHLYNETDIGDTLMLKVYRQGKIVELELKLTEGTSV</sequence>
<evidence type="ECO:0000256" key="3">
    <source>
        <dbReference type="ARBA" id="ARBA00022801"/>
    </source>
</evidence>
<dbReference type="InterPro" id="IPR001478">
    <property type="entry name" value="PDZ"/>
</dbReference>
<gene>
    <name evidence="8" type="ORF">SAMN05877842_105174</name>
</gene>
<dbReference type="PANTHER" id="PTHR43343">
    <property type="entry name" value="PEPTIDASE S12"/>
    <property type="match status" value="1"/>
</dbReference>
<evidence type="ECO:0000256" key="6">
    <source>
        <dbReference type="SAM" id="Phobius"/>
    </source>
</evidence>
<name>A0A285UD67_9BACL</name>
<dbReference type="InterPro" id="IPR051201">
    <property type="entry name" value="Chloro_Bact_Ser_Proteases"/>
</dbReference>
<evidence type="ECO:0000259" key="7">
    <source>
        <dbReference type="PROSITE" id="PS50106"/>
    </source>
</evidence>
<evidence type="ECO:0000256" key="4">
    <source>
        <dbReference type="ARBA" id="ARBA00022825"/>
    </source>
</evidence>
<feature type="compositionally biased region" description="Basic and acidic residues" evidence="5">
    <location>
        <begin position="9"/>
        <end position="20"/>
    </location>
</feature>
<dbReference type="CDD" id="cd06781">
    <property type="entry name" value="cpPDZ_BsHtra-like"/>
    <property type="match status" value="1"/>
</dbReference>
<dbReference type="GO" id="GO:0006508">
    <property type="term" value="P:proteolysis"/>
    <property type="evidence" value="ECO:0007669"/>
    <property type="project" value="UniProtKB-KW"/>
</dbReference>
<feature type="compositionally biased region" description="Basic and acidic residues" evidence="5">
    <location>
        <begin position="53"/>
        <end position="64"/>
    </location>
</feature>
<organism evidence="8 9">
    <name type="scientific">Ureibacillus acetophenoni</name>
    <dbReference type="NCBI Taxonomy" id="614649"/>
    <lineage>
        <taxon>Bacteria</taxon>
        <taxon>Bacillati</taxon>
        <taxon>Bacillota</taxon>
        <taxon>Bacilli</taxon>
        <taxon>Bacillales</taxon>
        <taxon>Caryophanaceae</taxon>
        <taxon>Ureibacillus</taxon>
    </lineage>
</organism>
<evidence type="ECO:0000256" key="5">
    <source>
        <dbReference type="SAM" id="MobiDB-lite"/>
    </source>
</evidence>
<accession>A0A285UD67</accession>
<dbReference type="AlphaFoldDB" id="A0A285UD67"/>
<dbReference type="GO" id="GO:0004252">
    <property type="term" value="F:serine-type endopeptidase activity"/>
    <property type="evidence" value="ECO:0007669"/>
    <property type="project" value="InterPro"/>
</dbReference>
<dbReference type="Gene3D" id="2.30.42.10">
    <property type="match status" value="1"/>
</dbReference>
<reference evidence="9" key="1">
    <citation type="submission" date="2017-08" db="EMBL/GenBank/DDBJ databases">
        <authorList>
            <person name="Varghese N."/>
            <person name="Submissions S."/>
        </authorList>
    </citation>
    <scope>NUCLEOTIDE SEQUENCE [LARGE SCALE GENOMIC DNA]</scope>
    <source>
        <strain evidence="9">JC23</strain>
    </source>
</reference>
<dbReference type="PANTHER" id="PTHR43343:SF3">
    <property type="entry name" value="PROTEASE DO-LIKE 8, CHLOROPLASTIC"/>
    <property type="match status" value="1"/>
</dbReference>
<comment type="similarity">
    <text evidence="1">Belongs to the peptidase S1C family.</text>
</comment>
<dbReference type="Pfam" id="PF13365">
    <property type="entry name" value="Trypsin_2"/>
    <property type="match status" value="1"/>
</dbReference>
<dbReference type="EMBL" id="OBQC01000005">
    <property type="protein sequence ID" value="SOC39348.1"/>
    <property type="molecule type" value="Genomic_DNA"/>
</dbReference>
<dbReference type="Pfam" id="PF13180">
    <property type="entry name" value="PDZ_2"/>
    <property type="match status" value="1"/>
</dbReference>
<keyword evidence="6" id="KW-1133">Transmembrane helix</keyword>
<dbReference type="Gene3D" id="2.40.10.10">
    <property type="entry name" value="Trypsin-like serine proteases"/>
    <property type="match status" value="2"/>
</dbReference>
<dbReference type="SUPFAM" id="SSF50156">
    <property type="entry name" value="PDZ domain-like"/>
    <property type="match status" value="1"/>
</dbReference>
<keyword evidence="6" id="KW-0472">Membrane</keyword>
<dbReference type="InterPro" id="IPR001940">
    <property type="entry name" value="Peptidase_S1C"/>
</dbReference>
<keyword evidence="4" id="KW-0720">Serine protease</keyword>
<feature type="compositionally biased region" description="Low complexity" evidence="5">
    <location>
        <begin position="21"/>
        <end position="45"/>
    </location>
</feature>
<dbReference type="Proteomes" id="UP000219252">
    <property type="component" value="Unassembled WGS sequence"/>
</dbReference>
<dbReference type="InterPro" id="IPR036034">
    <property type="entry name" value="PDZ_sf"/>
</dbReference>